<dbReference type="Proteomes" id="UP000003490">
    <property type="component" value="Unassembled WGS sequence"/>
</dbReference>
<sequence>MVSSLLFSILSQLTAFYCIKELIFKRKLKKYIFLP</sequence>
<accession>A7VY36</accession>
<proteinExistence type="predicted"/>
<protein>
    <submittedName>
        <fullName evidence="1">Uncharacterized protein</fullName>
    </submittedName>
</protein>
<organism evidence="1 2">
    <name type="scientific">[Clostridium] leptum DSM 753</name>
    <dbReference type="NCBI Taxonomy" id="428125"/>
    <lineage>
        <taxon>Bacteria</taxon>
        <taxon>Bacillati</taxon>
        <taxon>Bacillota</taxon>
        <taxon>Clostridia</taxon>
        <taxon>Eubacteriales</taxon>
        <taxon>Oscillospiraceae</taxon>
        <taxon>Oscillospiraceae incertae sedis</taxon>
    </lineage>
</organism>
<reference evidence="1 2" key="2">
    <citation type="submission" date="2007-08" db="EMBL/GenBank/DDBJ databases">
        <authorList>
            <person name="Fulton L."/>
            <person name="Clifton S."/>
            <person name="Fulton B."/>
            <person name="Xu J."/>
            <person name="Minx P."/>
            <person name="Pepin K.H."/>
            <person name="Johnson M."/>
            <person name="Thiruvilangam P."/>
            <person name="Bhonagiri V."/>
            <person name="Nash W.E."/>
            <person name="Wang C."/>
            <person name="Mardis E.R."/>
            <person name="Wilson R.K."/>
        </authorList>
    </citation>
    <scope>NUCLEOTIDE SEQUENCE [LARGE SCALE GENOMIC DNA]</scope>
    <source>
        <strain evidence="1 2">DSM 753</strain>
    </source>
</reference>
<comment type="caution">
    <text evidence="1">The sequence shown here is derived from an EMBL/GenBank/DDBJ whole genome shotgun (WGS) entry which is preliminary data.</text>
</comment>
<evidence type="ECO:0000313" key="2">
    <source>
        <dbReference type="Proteomes" id="UP000003490"/>
    </source>
</evidence>
<evidence type="ECO:0000313" key="1">
    <source>
        <dbReference type="EMBL" id="EDO59464.1"/>
    </source>
</evidence>
<dbReference type="HOGENOM" id="CLU_3364288_0_0_9"/>
<reference evidence="1 2" key="1">
    <citation type="submission" date="2007-08" db="EMBL/GenBank/DDBJ databases">
        <title>Draft genome sequence of Clostridium leptum (DSM 753).</title>
        <authorList>
            <person name="Sudarsanam P."/>
            <person name="Ley R."/>
            <person name="Guruge J."/>
            <person name="Turnbaugh P.J."/>
            <person name="Mahowald M."/>
            <person name="Liep D."/>
            <person name="Gordon J."/>
        </authorList>
    </citation>
    <scope>NUCLEOTIDE SEQUENCE [LARGE SCALE GENOMIC DNA]</scope>
    <source>
        <strain evidence="1 2">DSM 753</strain>
    </source>
</reference>
<dbReference type="EMBL" id="ABCB02000021">
    <property type="protein sequence ID" value="EDO59464.1"/>
    <property type="molecule type" value="Genomic_DNA"/>
</dbReference>
<name>A7VY36_9FIRM</name>
<gene>
    <name evidence="1" type="ORF">CLOLEP_03512</name>
</gene>
<dbReference type="AlphaFoldDB" id="A7VY36"/>